<proteinExistence type="predicted"/>
<protein>
    <submittedName>
        <fullName evidence="1">4-(Cytidine 5'-diphospho)-2-C-methyl-D-erythritol kinase</fullName>
    </submittedName>
</protein>
<keyword evidence="1" id="KW-0418">Kinase</keyword>
<reference evidence="1" key="1">
    <citation type="submission" date="2019-08" db="EMBL/GenBank/DDBJ databases">
        <title>Genome sequence of Clostridiales bacterium MT110.</title>
        <authorList>
            <person name="Cao J."/>
        </authorList>
    </citation>
    <scope>NUCLEOTIDE SEQUENCE</scope>
    <source>
        <strain evidence="1">MT110</strain>
    </source>
</reference>
<accession>A0ACD1AEZ5</accession>
<dbReference type="Proteomes" id="UP000594014">
    <property type="component" value="Chromosome"/>
</dbReference>
<gene>
    <name evidence="1" type="ORF">FRZ06_17620</name>
</gene>
<keyword evidence="1" id="KW-0808">Transferase</keyword>
<sequence>MKELILKAYAKINLSIDVLGKLPSGYHEVLMVMEQVDLYDTVKIIWQEGLEAGSIKGNPKDASGDAEGVAGRLDDDVAINLSTSLSYLPDDQGNIAYRAAERMIREYGKGRIGTFQIHIDKRIPVAAGLAGGSANCAAVLHGVNQLWNLGLDLKTLMRHGTALGADVPFCLAGQAALNKNLYLHKDPLAGTCAAASGIGEKLEQISPMKAWVLLSKPSISISTAQVYGGLNLEEIENRPNTVELKAGLREGNYYKISKNMTNVLENYSLKEYPVIVYTKNKMEQEGNAYKVLMSGSGPTVFGLYTSKRKGEAAYSKLRQLNQETFFVKAL</sequence>
<evidence type="ECO:0000313" key="1">
    <source>
        <dbReference type="EMBL" id="QOX65031.1"/>
    </source>
</evidence>
<dbReference type="EMBL" id="CP042469">
    <property type="protein sequence ID" value="QOX65031.1"/>
    <property type="molecule type" value="Genomic_DNA"/>
</dbReference>
<organism evidence="1 2">
    <name type="scientific">Anoxybacterium hadale</name>
    <dbReference type="NCBI Taxonomy" id="3408580"/>
    <lineage>
        <taxon>Bacteria</taxon>
        <taxon>Bacillati</taxon>
        <taxon>Bacillota</taxon>
        <taxon>Clostridia</taxon>
        <taxon>Peptostreptococcales</taxon>
        <taxon>Anaerovoracaceae</taxon>
        <taxon>Anoxybacterium</taxon>
    </lineage>
</organism>
<evidence type="ECO:0000313" key="2">
    <source>
        <dbReference type="Proteomes" id="UP000594014"/>
    </source>
</evidence>
<name>A0ACD1AEZ5_9FIRM</name>
<keyword evidence="2" id="KW-1185">Reference proteome</keyword>